<feature type="non-terminal residue" evidence="1">
    <location>
        <position position="1"/>
    </location>
</feature>
<reference evidence="1" key="1">
    <citation type="submission" date="2020-04" db="EMBL/GenBank/DDBJ databases">
        <authorList>
            <person name="Alioto T."/>
            <person name="Alioto T."/>
            <person name="Gomez Garrido J."/>
        </authorList>
    </citation>
    <scope>NUCLEOTIDE SEQUENCE</scope>
    <source>
        <strain evidence="1">A484AB</strain>
    </source>
</reference>
<comment type="caution">
    <text evidence="1">The sequence shown here is derived from an EMBL/GenBank/DDBJ whole genome shotgun (WGS) entry which is preliminary data.</text>
</comment>
<dbReference type="AlphaFoldDB" id="A0A7D9LXJ2"/>
<evidence type="ECO:0000313" key="2">
    <source>
        <dbReference type="Proteomes" id="UP001152795"/>
    </source>
</evidence>
<dbReference type="OrthoDB" id="119302at2759"/>
<evidence type="ECO:0000313" key="1">
    <source>
        <dbReference type="EMBL" id="CAB4040050.1"/>
    </source>
</evidence>
<organism evidence="1 2">
    <name type="scientific">Paramuricea clavata</name>
    <name type="common">Red gorgonian</name>
    <name type="synonym">Violescent sea-whip</name>
    <dbReference type="NCBI Taxonomy" id="317549"/>
    <lineage>
        <taxon>Eukaryota</taxon>
        <taxon>Metazoa</taxon>
        <taxon>Cnidaria</taxon>
        <taxon>Anthozoa</taxon>
        <taxon>Octocorallia</taxon>
        <taxon>Malacalcyonacea</taxon>
        <taxon>Plexauridae</taxon>
        <taxon>Paramuricea</taxon>
    </lineage>
</organism>
<feature type="non-terminal residue" evidence="1">
    <location>
        <position position="92"/>
    </location>
</feature>
<accession>A0A7D9LXJ2</accession>
<sequence length="92" mass="10432">AKQLRANKREEMLQEKRRIGKLDSPPQAVCVIPLSSSCDVNGLFENLSNSNEDNVVTLTAKSKLLSCPHMKQWFSFYLPKYGDLYEILDAAK</sequence>
<gene>
    <name evidence="1" type="ORF">PACLA_8A088593</name>
</gene>
<protein>
    <submittedName>
        <fullName evidence="1">Pre-rRNA-processing TSR1 homolog</fullName>
    </submittedName>
</protein>
<dbReference type="Proteomes" id="UP001152795">
    <property type="component" value="Unassembled WGS sequence"/>
</dbReference>
<dbReference type="EMBL" id="CACRXK020026201">
    <property type="protein sequence ID" value="CAB4040050.1"/>
    <property type="molecule type" value="Genomic_DNA"/>
</dbReference>
<name>A0A7D9LXJ2_PARCT</name>
<proteinExistence type="predicted"/>
<keyword evidence="2" id="KW-1185">Reference proteome</keyword>